<name>A0A7S2SQ46_9STRA</name>
<dbReference type="AlphaFoldDB" id="A0A7S2SQ46"/>
<feature type="domain" description="26S proteasome regulatory subunit Rpn7 N-terminal" evidence="2">
    <location>
        <begin position="304"/>
        <end position="398"/>
    </location>
</feature>
<dbReference type="Gene3D" id="1.25.40.10">
    <property type="entry name" value="Tetratricopeptide repeat domain"/>
    <property type="match status" value="1"/>
</dbReference>
<evidence type="ECO:0000259" key="2">
    <source>
        <dbReference type="Pfam" id="PF10602"/>
    </source>
</evidence>
<feature type="compositionally biased region" description="Polar residues" evidence="1">
    <location>
        <begin position="15"/>
        <end position="36"/>
    </location>
</feature>
<evidence type="ECO:0000313" key="3">
    <source>
        <dbReference type="EMBL" id="CAD9706558.1"/>
    </source>
</evidence>
<organism evidence="3">
    <name type="scientific">Mucochytrium quahogii</name>
    <dbReference type="NCBI Taxonomy" id="96639"/>
    <lineage>
        <taxon>Eukaryota</taxon>
        <taxon>Sar</taxon>
        <taxon>Stramenopiles</taxon>
        <taxon>Bigyra</taxon>
        <taxon>Labyrinthulomycetes</taxon>
        <taxon>Thraustochytrida</taxon>
        <taxon>Thraustochytriidae</taxon>
        <taxon>Mucochytrium</taxon>
    </lineage>
</organism>
<accession>A0A7S2SQ46</accession>
<dbReference type="InterPro" id="IPR045135">
    <property type="entry name" value="Rpn7_N"/>
</dbReference>
<sequence length="515" mass="57014">MSDPMGDPMGLGSHGSLNAAQQGYQQAHANTGNVGNAYQERQQQQPTGYTQPQHPIQVSKSKLVTDPFALSRQAPAQVHQAQPYLAQQVPPAVPGTQAAPGLAPHQPVLPVSTPQVVASGTMPVAGRPQGARIQQPMTGYASAPVVSQEERVKSFWGVGSQGDHVEAKLRSELQAVGTIEGRTGVLCKWAWRGYVEHVLDVLKDCTAEAQAYRIMHAALLMRLKRQKEATEQIESLQQSKAIAAKVLCAVGTFEWNERSTAVDLLYKLQGRLREHGGGGMFDLFGKPLSETSRRSWETTVLSLLVSCYASTGEYLLAIDICERAMKSKRFGNNVSILMQMTRLHLQVGDVDGARSLLEHIRSLTSAIKDASTKNGVKLVEGLVEYADSNYVRAMELFEQLYDATNMHDAPEDFTEDMLLDALFDISTPFKVTLTNNLALCYLNTCNLSKAIGLLEECIRRNPVQHMHRTIVFNLCTLYDLAIPRDQSQQAKKDLYMLAKLLRIQSRFEMQTDFRL</sequence>
<dbReference type="PANTHER" id="PTHR21581">
    <property type="entry name" value="D-ALANYL-D-ALANINE CARBOXYPEPTIDASE"/>
    <property type="match status" value="1"/>
</dbReference>
<dbReference type="EMBL" id="HBHK01026711">
    <property type="protein sequence ID" value="CAD9706558.1"/>
    <property type="molecule type" value="Transcribed_RNA"/>
</dbReference>
<dbReference type="SUPFAM" id="SSF48452">
    <property type="entry name" value="TPR-like"/>
    <property type="match status" value="1"/>
</dbReference>
<evidence type="ECO:0000256" key="1">
    <source>
        <dbReference type="SAM" id="MobiDB-lite"/>
    </source>
</evidence>
<dbReference type="InterPro" id="IPR011990">
    <property type="entry name" value="TPR-like_helical_dom_sf"/>
</dbReference>
<protein>
    <recommendedName>
        <fullName evidence="2">26S proteasome regulatory subunit Rpn7 N-terminal domain-containing protein</fullName>
    </recommendedName>
</protein>
<dbReference type="Pfam" id="PF10602">
    <property type="entry name" value="RPN7"/>
    <property type="match status" value="1"/>
</dbReference>
<reference evidence="3" key="1">
    <citation type="submission" date="2021-01" db="EMBL/GenBank/DDBJ databases">
        <authorList>
            <person name="Corre E."/>
            <person name="Pelletier E."/>
            <person name="Niang G."/>
            <person name="Scheremetjew M."/>
            <person name="Finn R."/>
            <person name="Kale V."/>
            <person name="Holt S."/>
            <person name="Cochrane G."/>
            <person name="Meng A."/>
            <person name="Brown T."/>
            <person name="Cohen L."/>
        </authorList>
    </citation>
    <scope>NUCLEOTIDE SEQUENCE</scope>
    <source>
        <strain evidence="3">NY070348D</strain>
    </source>
</reference>
<feature type="region of interest" description="Disordered" evidence="1">
    <location>
        <begin position="1"/>
        <end position="54"/>
    </location>
</feature>
<proteinExistence type="predicted"/>
<feature type="compositionally biased region" description="Low complexity" evidence="1">
    <location>
        <begin position="38"/>
        <end position="53"/>
    </location>
</feature>
<dbReference type="PANTHER" id="PTHR21581:SF6">
    <property type="entry name" value="TRAFFICKING PROTEIN PARTICLE COMPLEX SUBUNIT 12"/>
    <property type="match status" value="1"/>
</dbReference>
<gene>
    <name evidence="3" type="ORF">QSP1433_LOCUS16809</name>
</gene>